<evidence type="ECO:0000256" key="2">
    <source>
        <dbReference type="ARBA" id="ARBA00022670"/>
    </source>
</evidence>
<accession>A0ABW2BVX9</accession>
<dbReference type="InterPro" id="IPR022398">
    <property type="entry name" value="Peptidase_S8_His-AS"/>
</dbReference>
<comment type="caution">
    <text evidence="12">The sequence shown here is derived from an EMBL/GenBank/DDBJ whole genome shotgun (WGS) entry which is preliminary data.</text>
</comment>
<dbReference type="InterPro" id="IPR036852">
    <property type="entry name" value="Peptidase_S8/S53_dom_sf"/>
</dbReference>
<dbReference type="EMBL" id="JBHSXX010000001">
    <property type="protein sequence ID" value="MFC6866724.1"/>
    <property type="molecule type" value="Genomic_DNA"/>
</dbReference>
<dbReference type="InterPro" id="IPR010259">
    <property type="entry name" value="S8pro/Inhibitor_I9"/>
</dbReference>
<dbReference type="InterPro" id="IPR023828">
    <property type="entry name" value="Peptidase_S8_Ser-AS"/>
</dbReference>
<dbReference type="PANTHER" id="PTHR43806">
    <property type="entry name" value="PEPTIDASE S8"/>
    <property type="match status" value="1"/>
</dbReference>
<feature type="active site" description="Charge relay system" evidence="6">
    <location>
        <position position="139"/>
    </location>
</feature>
<sequence>MRTKMGVAIAACAVAGATVAPAQIAAADTLGGVLDSYIVVLKDGIDASSVAQQQVGALGGTLGHVYSSALNGYSAELTDLARQRLAANPAVDYIQADTPVETTAQSVPTGIDRSDAEQSPTAAIDGVDERVDVDVAVIDTGVDLDHPDLNVYREGARNCALLSLSANDGHGHGTHVAGTIGALDDANGVVGMAPGARVWPVKVLNDLGFGSTSDVICGIDYVAANADQIEVANMSLGGSGSDDGDCGATDGDAQHEAICSAVAAGVTFVVAAGNDHADAKDFVPAAYDEVITVSALADFNGQPGGGAAPTCRDDVDDTFADFSNYGEDVDLIAPGVCIESTWLSGGYNTISGTSMASPHAAGGAALYKANNPSATPEQVKQALQDAGTTDWTWPSEDEDGIQEKLLNVANF</sequence>
<feature type="signal peptide" evidence="9">
    <location>
        <begin position="1"/>
        <end position="22"/>
    </location>
</feature>
<dbReference type="InterPro" id="IPR037045">
    <property type="entry name" value="S8pro/Inhibitor_I9_sf"/>
</dbReference>
<dbReference type="PRINTS" id="PR00723">
    <property type="entry name" value="SUBTILISIN"/>
</dbReference>
<dbReference type="Gene3D" id="3.40.50.200">
    <property type="entry name" value="Peptidase S8/S53 domain"/>
    <property type="match status" value="1"/>
</dbReference>
<feature type="domain" description="Inhibitor I9" evidence="11">
    <location>
        <begin position="37"/>
        <end position="102"/>
    </location>
</feature>
<evidence type="ECO:0000313" key="12">
    <source>
        <dbReference type="EMBL" id="MFC6866724.1"/>
    </source>
</evidence>
<dbReference type="PROSITE" id="PS00137">
    <property type="entry name" value="SUBTILASE_HIS"/>
    <property type="match status" value="1"/>
</dbReference>
<dbReference type="RefSeq" id="WP_345393063.1">
    <property type="nucleotide sequence ID" value="NZ_BAABLA010000015.1"/>
</dbReference>
<keyword evidence="4 6" id="KW-0378">Hydrolase</keyword>
<evidence type="ECO:0000259" key="11">
    <source>
        <dbReference type="Pfam" id="PF05922"/>
    </source>
</evidence>
<evidence type="ECO:0000256" key="9">
    <source>
        <dbReference type="SAM" id="SignalP"/>
    </source>
</evidence>
<feature type="domain" description="Peptidase S8/S53" evidence="10">
    <location>
        <begin position="133"/>
        <end position="386"/>
    </location>
</feature>
<keyword evidence="2 6" id="KW-0645">Protease</keyword>
<protein>
    <submittedName>
        <fullName evidence="12">S8 family peptidase</fullName>
    </submittedName>
</protein>
<evidence type="ECO:0000256" key="5">
    <source>
        <dbReference type="ARBA" id="ARBA00022825"/>
    </source>
</evidence>
<comment type="similarity">
    <text evidence="1 6 7">Belongs to the peptidase S8 family.</text>
</comment>
<dbReference type="Pfam" id="PF05922">
    <property type="entry name" value="Inhibitor_I9"/>
    <property type="match status" value="1"/>
</dbReference>
<evidence type="ECO:0000256" key="8">
    <source>
        <dbReference type="SAM" id="MobiDB-lite"/>
    </source>
</evidence>
<gene>
    <name evidence="12" type="ORF">ACFQGD_06150</name>
</gene>
<feature type="chain" id="PRO_5046714481" evidence="9">
    <location>
        <begin position="23"/>
        <end position="411"/>
    </location>
</feature>
<organism evidence="12 13">
    <name type="scientific">Haloechinothrix salitolerans</name>
    <dbReference type="NCBI Taxonomy" id="926830"/>
    <lineage>
        <taxon>Bacteria</taxon>
        <taxon>Bacillati</taxon>
        <taxon>Actinomycetota</taxon>
        <taxon>Actinomycetes</taxon>
        <taxon>Pseudonocardiales</taxon>
        <taxon>Pseudonocardiaceae</taxon>
        <taxon>Haloechinothrix</taxon>
    </lineage>
</organism>
<dbReference type="InterPro" id="IPR034202">
    <property type="entry name" value="Subtilisin_Carlsberg-like"/>
</dbReference>
<dbReference type="SUPFAM" id="SSF54897">
    <property type="entry name" value="Protease propeptides/inhibitors"/>
    <property type="match status" value="1"/>
</dbReference>
<dbReference type="SUPFAM" id="SSF52743">
    <property type="entry name" value="Subtilisin-like"/>
    <property type="match status" value="1"/>
</dbReference>
<dbReference type="PROSITE" id="PS00138">
    <property type="entry name" value="SUBTILASE_SER"/>
    <property type="match status" value="1"/>
</dbReference>
<keyword evidence="9" id="KW-0732">Signal</keyword>
<dbReference type="InterPro" id="IPR023827">
    <property type="entry name" value="Peptidase_S8_Asp-AS"/>
</dbReference>
<evidence type="ECO:0000256" key="1">
    <source>
        <dbReference type="ARBA" id="ARBA00011073"/>
    </source>
</evidence>
<evidence type="ECO:0000256" key="6">
    <source>
        <dbReference type="PROSITE-ProRule" id="PRU01240"/>
    </source>
</evidence>
<dbReference type="PANTHER" id="PTHR43806:SF11">
    <property type="entry name" value="CEREVISIN-RELATED"/>
    <property type="match status" value="1"/>
</dbReference>
<evidence type="ECO:0000259" key="10">
    <source>
        <dbReference type="Pfam" id="PF00082"/>
    </source>
</evidence>
<evidence type="ECO:0000256" key="4">
    <source>
        <dbReference type="ARBA" id="ARBA00022801"/>
    </source>
</evidence>
<keyword evidence="13" id="KW-1185">Reference proteome</keyword>
<dbReference type="CDD" id="cd07477">
    <property type="entry name" value="Peptidases_S8_Subtilisin_subset"/>
    <property type="match status" value="1"/>
</dbReference>
<dbReference type="PROSITE" id="PS51892">
    <property type="entry name" value="SUBTILASE"/>
    <property type="match status" value="1"/>
</dbReference>
<dbReference type="PROSITE" id="PS00136">
    <property type="entry name" value="SUBTILASE_ASP"/>
    <property type="match status" value="1"/>
</dbReference>
<reference evidence="13" key="1">
    <citation type="journal article" date="2019" name="Int. J. Syst. Evol. Microbiol.">
        <title>The Global Catalogue of Microorganisms (GCM) 10K type strain sequencing project: providing services to taxonomists for standard genome sequencing and annotation.</title>
        <authorList>
            <consortium name="The Broad Institute Genomics Platform"/>
            <consortium name="The Broad Institute Genome Sequencing Center for Infectious Disease"/>
            <person name="Wu L."/>
            <person name="Ma J."/>
        </authorList>
    </citation>
    <scope>NUCLEOTIDE SEQUENCE [LARGE SCALE GENOMIC DNA]</scope>
    <source>
        <strain evidence="13">KCTC 32255</strain>
    </source>
</reference>
<keyword evidence="3" id="KW-0479">Metal-binding</keyword>
<feature type="region of interest" description="Disordered" evidence="8">
    <location>
        <begin position="97"/>
        <end position="120"/>
    </location>
</feature>
<evidence type="ECO:0000256" key="3">
    <source>
        <dbReference type="ARBA" id="ARBA00022723"/>
    </source>
</evidence>
<feature type="active site" description="Charge relay system" evidence="6">
    <location>
        <position position="354"/>
    </location>
</feature>
<dbReference type="Gene3D" id="3.30.70.80">
    <property type="entry name" value="Peptidase S8 propeptide/proteinase inhibitor I9"/>
    <property type="match status" value="1"/>
</dbReference>
<keyword evidence="5 6" id="KW-0720">Serine protease</keyword>
<evidence type="ECO:0000256" key="7">
    <source>
        <dbReference type="RuleBase" id="RU003355"/>
    </source>
</evidence>
<dbReference type="Proteomes" id="UP001596337">
    <property type="component" value="Unassembled WGS sequence"/>
</dbReference>
<proteinExistence type="inferred from homology"/>
<feature type="active site" description="Charge relay system" evidence="6">
    <location>
        <position position="172"/>
    </location>
</feature>
<dbReference type="InterPro" id="IPR050131">
    <property type="entry name" value="Peptidase_S8_subtilisin-like"/>
</dbReference>
<dbReference type="InterPro" id="IPR015500">
    <property type="entry name" value="Peptidase_S8_subtilisin-rel"/>
</dbReference>
<evidence type="ECO:0000313" key="13">
    <source>
        <dbReference type="Proteomes" id="UP001596337"/>
    </source>
</evidence>
<name>A0ABW2BVX9_9PSEU</name>
<dbReference type="Pfam" id="PF00082">
    <property type="entry name" value="Peptidase_S8"/>
    <property type="match status" value="1"/>
</dbReference>
<dbReference type="InterPro" id="IPR000209">
    <property type="entry name" value="Peptidase_S8/S53_dom"/>
</dbReference>